<proteinExistence type="inferred from homology"/>
<keyword evidence="5" id="KW-0472">Membrane</keyword>
<feature type="domain" description="Peptidoglycan recognition protein family" evidence="7">
    <location>
        <begin position="387"/>
        <end position="530"/>
    </location>
</feature>
<reference evidence="8" key="1">
    <citation type="submission" date="2015-09" db="EMBL/GenBank/DDBJ databases">
        <title>De novo assembly of Pectinophora gossypiella (Pink Bollworm) gut transcriptome.</title>
        <authorList>
            <person name="Tassone E.E."/>
        </authorList>
    </citation>
    <scope>NUCLEOTIDE SEQUENCE</scope>
</reference>
<dbReference type="SMART" id="SM00644">
    <property type="entry name" value="Ami_2"/>
    <property type="match status" value="1"/>
</dbReference>
<evidence type="ECO:0000256" key="1">
    <source>
        <dbReference type="ARBA" id="ARBA00007553"/>
    </source>
</evidence>
<dbReference type="Gene3D" id="3.40.80.10">
    <property type="entry name" value="Peptidoglycan recognition protein-like"/>
    <property type="match status" value="2"/>
</dbReference>
<evidence type="ECO:0000256" key="4">
    <source>
        <dbReference type="SAM" id="MobiDB-lite"/>
    </source>
</evidence>
<keyword evidence="5" id="KW-0812">Transmembrane</keyword>
<dbReference type="CDD" id="cd06583">
    <property type="entry name" value="PGRP"/>
    <property type="match status" value="2"/>
</dbReference>
<dbReference type="GO" id="GO:0045087">
    <property type="term" value="P:innate immune response"/>
    <property type="evidence" value="ECO:0007669"/>
    <property type="project" value="UniProtKB-KW"/>
</dbReference>
<comment type="similarity">
    <text evidence="1">Belongs to the N-acetylmuramoyl-L-alanine amidase 2 family.</text>
</comment>
<dbReference type="InterPro" id="IPR002502">
    <property type="entry name" value="Amidase_domain"/>
</dbReference>
<feature type="transmembrane region" description="Helical" evidence="5">
    <location>
        <begin position="103"/>
        <end position="125"/>
    </location>
</feature>
<feature type="domain" description="N-acetylmuramoyl-L-alanine amidase" evidence="6">
    <location>
        <begin position="201"/>
        <end position="342"/>
    </location>
</feature>
<dbReference type="InterPro" id="IPR036505">
    <property type="entry name" value="Amidase/PGRP_sf"/>
</dbReference>
<keyword evidence="5" id="KW-1133">Transmembrane helix</keyword>
<dbReference type="GO" id="GO:0008745">
    <property type="term" value="F:N-acetylmuramoyl-L-alanine amidase activity"/>
    <property type="evidence" value="ECO:0007669"/>
    <property type="project" value="InterPro"/>
</dbReference>
<feature type="domain" description="Peptidoglycan recognition protein family" evidence="7">
    <location>
        <begin position="192"/>
        <end position="336"/>
    </location>
</feature>
<dbReference type="GO" id="GO:0009253">
    <property type="term" value="P:peptidoglycan catabolic process"/>
    <property type="evidence" value="ECO:0007669"/>
    <property type="project" value="InterPro"/>
</dbReference>
<feature type="region of interest" description="Disordered" evidence="4">
    <location>
        <begin position="1"/>
        <end position="20"/>
    </location>
</feature>
<protein>
    <recommendedName>
        <fullName evidence="9">Peptidoglycan recognition protein family domain-containing protein</fullName>
    </recommendedName>
</protein>
<accession>A0A1E1W8A1</accession>
<evidence type="ECO:0000256" key="5">
    <source>
        <dbReference type="SAM" id="Phobius"/>
    </source>
</evidence>
<keyword evidence="2" id="KW-0399">Innate immunity</keyword>
<evidence type="ECO:0008006" key="9">
    <source>
        <dbReference type="Google" id="ProtNLM"/>
    </source>
</evidence>
<evidence type="ECO:0000313" key="8">
    <source>
        <dbReference type="EMBL" id="JAT83184.1"/>
    </source>
</evidence>
<dbReference type="EMBL" id="GDQN01007870">
    <property type="protein sequence ID" value="JAT83184.1"/>
    <property type="molecule type" value="Transcribed_RNA"/>
</dbReference>
<feature type="transmembrane region" description="Helical" evidence="5">
    <location>
        <begin position="153"/>
        <end position="174"/>
    </location>
</feature>
<evidence type="ECO:0000259" key="6">
    <source>
        <dbReference type="SMART" id="SM00644"/>
    </source>
</evidence>
<dbReference type="PANTHER" id="PTHR11022">
    <property type="entry name" value="PEPTIDOGLYCAN RECOGNITION PROTEIN"/>
    <property type="match status" value="1"/>
</dbReference>
<dbReference type="AlphaFoldDB" id="A0A1E1W8A1"/>
<gene>
    <name evidence="8" type="ORF">g.10640</name>
</gene>
<dbReference type="SUPFAM" id="SSF55846">
    <property type="entry name" value="N-acetylmuramoyl-L-alanine amidase-like"/>
    <property type="match status" value="2"/>
</dbReference>
<sequence>MSTERLLDEDIWSDDSEEEEDNRWRDSRLRIVKRETEVDANQTLLPNGMVNISSVNVTNSSNVRFGPTIVNVTHSENTETVRVKILCLDLEAKRRPRRLRCGVAMCVCWSLVATVTIVLSFMHLINNHKYRLDIGFPHSLVFVFKITTTTERISIYFVLLLFTFCISIGIYYNIVVATSYENLDPSPHEWNITRKMWMARDVNNSKPVMMEPLRPVVIQHSVTHECHTFIQCAAAMLEIQKTFITNEHQDTPYNFFIGNDGRVYEGRGWGLQGSHSDQFDPCAVSIGFIGDYREEIKGYTAVSDKQLDTTLKLLQYGVDVGHLHPDYVVFGAKDYKSSASPGSNLYNAIQKWDHYDHKHQYSNLICEQIQFLKNKDELQNGTLEWYVTRNMWGAEPFGGFDSALEYEPLRLVFIQNTGIDGCWDFDACSLTLRTLQASYNHEGENLPYNFIIGKDGRVYESRGWHTDGGRSGPYGLCSISIGFFGEYSNSEYDAHVKTAQINKLGLILEDGVRQGHVDPTYVVVTARDMLAENSPGVSLYNAIQNLQHYSLKYQNMTCDKIYSSHENT</sequence>
<dbReference type="InterPro" id="IPR006619">
    <property type="entry name" value="PGRP_domain_met/bac"/>
</dbReference>
<dbReference type="SMART" id="SM00701">
    <property type="entry name" value="PGRP"/>
    <property type="match status" value="2"/>
</dbReference>
<dbReference type="PANTHER" id="PTHR11022:SF74">
    <property type="entry name" value="PEPTIDOGLYCAN-RECOGNITION PROTEIN SA"/>
    <property type="match status" value="1"/>
</dbReference>
<feature type="compositionally biased region" description="Acidic residues" evidence="4">
    <location>
        <begin position="9"/>
        <end position="20"/>
    </location>
</feature>
<evidence type="ECO:0000256" key="3">
    <source>
        <dbReference type="ARBA" id="ARBA00022859"/>
    </source>
</evidence>
<dbReference type="GO" id="GO:0008270">
    <property type="term" value="F:zinc ion binding"/>
    <property type="evidence" value="ECO:0007669"/>
    <property type="project" value="InterPro"/>
</dbReference>
<dbReference type="OrthoDB" id="10001926at2759"/>
<evidence type="ECO:0000256" key="2">
    <source>
        <dbReference type="ARBA" id="ARBA00022588"/>
    </source>
</evidence>
<keyword evidence="3" id="KW-0391">Immunity</keyword>
<name>A0A1E1W8A1_PECGO</name>
<organism evidence="8">
    <name type="scientific">Pectinophora gossypiella</name>
    <name type="common">Cotton pink bollworm</name>
    <name type="synonym">Depressaria gossypiella</name>
    <dbReference type="NCBI Taxonomy" id="13191"/>
    <lineage>
        <taxon>Eukaryota</taxon>
        <taxon>Metazoa</taxon>
        <taxon>Ecdysozoa</taxon>
        <taxon>Arthropoda</taxon>
        <taxon>Hexapoda</taxon>
        <taxon>Insecta</taxon>
        <taxon>Pterygota</taxon>
        <taxon>Neoptera</taxon>
        <taxon>Endopterygota</taxon>
        <taxon>Lepidoptera</taxon>
        <taxon>Glossata</taxon>
        <taxon>Ditrysia</taxon>
        <taxon>Gelechioidea</taxon>
        <taxon>Gelechiidae</taxon>
        <taxon>Apatetrinae</taxon>
        <taxon>Pectinophora</taxon>
    </lineage>
</organism>
<evidence type="ECO:0000259" key="7">
    <source>
        <dbReference type="SMART" id="SM00701"/>
    </source>
</evidence>
<dbReference type="Pfam" id="PF01510">
    <property type="entry name" value="Amidase_2"/>
    <property type="match status" value="2"/>
</dbReference>
<dbReference type="InterPro" id="IPR015510">
    <property type="entry name" value="PGRP"/>
</dbReference>